<dbReference type="Proteomes" id="UP000093000">
    <property type="component" value="Unassembled WGS sequence"/>
</dbReference>
<sequence length="135" mass="15272">MATDLGVVKPKKVNEDGESTVEVEIPMQQKDLNAIYMDACNKLTKEVVPQKQHRDSRTKQEDYYRSFRTRFVLAWIVSNLTLVVLITSVTTSVWIGTFEDRSTAYLGFILWSVAAIAAIRFVGSVAYVTCRLFGN</sequence>
<name>A0A1C7NKV5_9FUNG</name>
<dbReference type="STRING" id="101091.A0A1C7NKV5"/>
<feature type="transmembrane region" description="Helical" evidence="1">
    <location>
        <begin position="72"/>
        <end position="96"/>
    </location>
</feature>
<dbReference type="EMBL" id="LUGH01000112">
    <property type="protein sequence ID" value="OBZ89116.1"/>
    <property type="molecule type" value="Genomic_DNA"/>
</dbReference>
<dbReference type="AlphaFoldDB" id="A0A1C7NKV5"/>
<keyword evidence="1" id="KW-1133">Transmembrane helix</keyword>
<comment type="caution">
    <text evidence="2">The sequence shown here is derived from an EMBL/GenBank/DDBJ whole genome shotgun (WGS) entry which is preliminary data.</text>
</comment>
<dbReference type="InParanoid" id="A0A1C7NKV5"/>
<organism evidence="2 3">
    <name type="scientific">Choanephora cucurbitarum</name>
    <dbReference type="NCBI Taxonomy" id="101091"/>
    <lineage>
        <taxon>Eukaryota</taxon>
        <taxon>Fungi</taxon>
        <taxon>Fungi incertae sedis</taxon>
        <taxon>Mucoromycota</taxon>
        <taxon>Mucoromycotina</taxon>
        <taxon>Mucoromycetes</taxon>
        <taxon>Mucorales</taxon>
        <taxon>Mucorineae</taxon>
        <taxon>Choanephoraceae</taxon>
        <taxon>Choanephoroideae</taxon>
        <taxon>Choanephora</taxon>
    </lineage>
</organism>
<keyword evidence="3" id="KW-1185">Reference proteome</keyword>
<evidence type="ECO:0000313" key="2">
    <source>
        <dbReference type="EMBL" id="OBZ89116.1"/>
    </source>
</evidence>
<keyword evidence="1" id="KW-0472">Membrane</keyword>
<reference evidence="2 3" key="1">
    <citation type="submission" date="2016-03" db="EMBL/GenBank/DDBJ databases">
        <title>Choanephora cucurbitarum.</title>
        <authorList>
            <person name="Min B."/>
            <person name="Park H."/>
            <person name="Park J.-H."/>
            <person name="Shin H.-D."/>
            <person name="Choi I.-G."/>
        </authorList>
    </citation>
    <scope>NUCLEOTIDE SEQUENCE [LARGE SCALE GENOMIC DNA]</scope>
    <source>
        <strain evidence="2 3">KUS-F28377</strain>
    </source>
</reference>
<dbReference type="OrthoDB" id="26569at2759"/>
<evidence type="ECO:0000256" key="1">
    <source>
        <dbReference type="SAM" id="Phobius"/>
    </source>
</evidence>
<keyword evidence="1" id="KW-0812">Transmembrane</keyword>
<proteinExistence type="predicted"/>
<feature type="transmembrane region" description="Helical" evidence="1">
    <location>
        <begin position="108"/>
        <end position="130"/>
    </location>
</feature>
<gene>
    <name evidence="2" type="ORF">A0J61_02832</name>
</gene>
<protein>
    <submittedName>
        <fullName evidence="2">Uncharacterized protein</fullName>
    </submittedName>
</protein>
<evidence type="ECO:0000313" key="3">
    <source>
        <dbReference type="Proteomes" id="UP000093000"/>
    </source>
</evidence>
<accession>A0A1C7NKV5</accession>